<feature type="region of interest" description="Disordered" evidence="9">
    <location>
        <begin position="253"/>
        <end position="291"/>
    </location>
</feature>
<keyword evidence="6" id="KW-1015">Disulfide bond</keyword>
<comment type="subcellular location">
    <subcellularLocation>
        <location evidence="1">Secreted</location>
    </subcellularLocation>
</comment>
<dbReference type="PROSITE" id="PS00250">
    <property type="entry name" value="TGF_BETA_1"/>
    <property type="match status" value="1"/>
</dbReference>
<accession>A0AA36F3S7</accession>
<proteinExistence type="inferred from homology"/>
<dbReference type="GO" id="GO:0005615">
    <property type="term" value="C:extracellular space"/>
    <property type="evidence" value="ECO:0007669"/>
    <property type="project" value="TreeGrafter"/>
</dbReference>
<keyword evidence="3" id="KW-0964">Secreted</keyword>
<sequence>MDALERLSRVFGIRRLPSPDKVSPHMIAPEYMTQLYQSITDSGGLTKANSPYNADIIRSFPDRDYRHQMHFYYNVSFLERKENILQAEFHIFKLRPKTVQPNILKSHLVTIQIYQVLSLKNIDAPSSLKLIDVRRLSAYSHGWVTFTVMSALLSWMNNTSPNYGLLVRATVMSGEPINSTFIRFAQRRAHHDSKQPILVVFTDDGLQKHRNYISPTDEGYKEIKEDILRHELAQTSRRLDFRKAIRLLNEKDRSDYEQSQGNFPNFKSRQKRSVKSGSGGNNTRHRRRPARNIYRRKKRNCARYEMYVDFSAIGWSGWIISPKGYNAYHCAGACPFPLGQSHKPTNHATVQSIVHALHADKNVLTPCCVPDKLYSISLLYFDDDENVILKLYEDMVAASCGCH</sequence>
<evidence type="ECO:0000256" key="1">
    <source>
        <dbReference type="ARBA" id="ARBA00004613"/>
    </source>
</evidence>
<dbReference type="InterPro" id="IPR017948">
    <property type="entry name" value="TGFb_CS"/>
</dbReference>
<dbReference type="Proteomes" id="UP001162480">
    <property type="component" value="Chromosome 5"/>
</dbReference>
<dbReference type="FunFam" id="2.10.90.10:FF:000001">
    <property type="entry name" value="Bone morphogenetic protein 4"/>
    <property type="match status" value="1"/>
</dbReference>
<gene>
    <name evidence="11" type="ORF">OCTVUL_1B005396</name>
</gene>
<evidence type="ECO:0000256" key="2">
    <source>
        <dbReference type="ARBA" id="ARBA00006656"/>
    </source>
</evidence>
<organism evidence="11 12">
    <name type="scientific">Octopus vulgaris</name>
    <name type="common">Common octopus</name>
    <dbReference type="NCBI Taxonomy" id="6645"/>
    <lineage>
        <taxon>Eukaryota</taxon>
        <taxon>Metazoa</taxon>
        <taxon>Spiralia</taxon>
        <taxon>Lophotrochozoa</taxon>
        <taxon>Mollusca</taxon>
        <taxon>Cephalopoda</taxon>
        <taxon>Coleoidea</taxon>
        <taxon>Octopodiformes</taxon>
        <taxon>Octopoda</taxon>
        <taxon>Incirrata</taxon>
        <taxon>Octopodidae</taxon>
        <taxon>Octopus</taxon>
    </lineage>
</organism>
<keyword evidence="7" id="KW-0325">Glycoprotein</keyword>
<evidence type="ECO:0000256" key="5">
    <source>
        <dbReference type="ARBA" id="ARBA00023030"/>
    </source>
</evidence>
<dbReference type="GO" id="GO:0008083">
    <property type="term" value="F:growth factor activity"/>
    <property type="evidence" value="ECO:0007669"/>
    <property type="project" value="UniProtKB-KW"/>
</dbReference>
<evidence type="ECO:0000256" key="4">
    <source>
        <dbReference type="ARBA" id="ARBA00022729"/>
    </source>
</evidence>
<dbReference type="Gene3D" id="2.60.120.970">
    <property type="match status" value="1"/>
</dbReference>
<dbReference type="InterPro" id="IPR029034">
    <property type="entry name" value="Cystine-knot_cytokine"/>
</dbReference>
<keyword evidence="5 8" id="KW-0339">Growth factor</keyword>
<dbReference type="InterPro" id="IPR001111">
    <property type="entry name" value="TGF-b_propeptide"/>
</dbReference>
<dbReference type="SMART" id="SM00204">
    <property type="entry name" value="TGFB"/>
    <property type="match status" value="1"/>
</dbReference>
<evidence type="ECO:0000256" key="9">
    <source>
        <dbReference type="SAM" id="MobiDB-lite"/>
    </source>
</evidence>
<dbReference type="Pfam" id="PF00019">
    <property type="entry name" value="TGF_beta"/>
    <property type="match status" value="1"/>
</dbReference>
<keyword evidence="12" id="KW-1185">Reference proteome</keyword>
<dbReference type="Pfam" id="PF00688">
    <property type="entry name" value="TGFb_propeptide"/>
    <property type="match status" value="1"/>
</dbReference>
<reference evidence="11" key="1">
    <citation type="submission" date="2023-08" db="EMBL/GenBank/DDBJ databases">
        <authorList>
            <person name="Alioto T."/>
            <person name="Alioto T."/>
            <person name="Gomez Garrido J."/>
        </authorList>
    </citation>
    <scope>NUCLEOTIDE SEQUENCE</scope>
</reference>
<dbReference type="InterPro" id="IPR015615">
    <property type="entry name" value="TGF-beta-rel"/>
</dbReference>
<feature type="compositionally biased region" description="Polar residues" evidence="9">
    <location>
        <begin position="257"/>
        <end position="267"/>
    </location>
</feature>
<dbReference type="EMBL" id="OX597818">
    <property type="protein sequence ID" value="CAI9723379.1"/>
    <property type="molecule type" value="Genomic_DNA"/>
</dbReference>
<dbReference type="Gene3D" id="2.10.90.10">
    <property type="entry name" value="Cystine-knot cytokines"/>
    <property type="match status" value="1"/>
</dbReference>
<dbReference type="AlphaFoldDB" id="A0AA36F3S7"/>
<evidence type="ECO:0000256" key="8">
    <source>
        <dbReference type="RuleBase" id="RU000354"/>
    </source>
</evidence>
<protein>
    <submittedName>
        <fullName evidence="11">Morphogenetic 2-like</fullName>
    </submittedName>
</protein>
<dbReference type="GO" id="GO:0005125">
    <property type="term" value="F:cytokine activity"/>
    <property type="evidence" value="ECO:0007669"/>
    <property type="project" value="TreeGrafter"/>
</dbReference>
<dbReference type="CDD" id="cd13765">
    <property type="entry name" value="TGF_beta_ADMP"/>
    <property type="match status" value="1"/>
</dbReference>
<dbReference type="SUPFAM" id="SSF57501">
    <property type="entry name" value="Cystine-knot cytokines"/>
    <property type="match status" value="1"/>
</dbReference>
<evidence type="ECO:0000256" key="6">
    <source>
        <dbReference type="ARBA" id="ARBA00023157"/>
    </source>
</evidence>
<dbReference type="InterPro" id="IPR001839">
    <property type="entry name" value="TGF-b_C"/>
</dbReference>
<evidence type="ECO:0000256" key="7">
    <source>
        <dbReference type="ARBA" id="ARBA00023180"/>
    </source>
</evidence>
<dbReference type="PROSITE" id="PS51362">
    <property type="entry name" value="TGF_BETA_2"/>
    <property type="match status" value="1"/>
</dbReference>
<evidence type="ECO:0000313" key="11">
    <source>
        <dbReference type="EMBL" id="CAI9723379.1"/>
    </source>
</evidence>
<keyword evidence="4" id="KW-0732">Signal</keyword>
<evidence type="ECO:0000259" key="10">
    <source>
        <dbReference type="PROSITE" id="PS51362"/>
    </source>
</evidence>
<dbReference type="PANTHER" id="PTHR11848">
    <property type="entry name" value="TGF-BETA FAMILY"/>
    <property type="match status" value="1"/>
</dbReference>
<evidence type="ECO:0000313" key="12">
    <source>
        <dbReference type="Proteomes" id="UP001162480"/>
    </source>
</evidence>
<comment type="similarity">
    <text evidence="2 8">Belongs to the TGF-beta family.</text>
</comment>
<evidence type="ECO:0000256" key="3">
    <source>
        <dbReference type="ARBA" id="ARBA00022525"/>
    </source>
</evidence>
<name>A0AA36F3S7_OCTVU</name>
<feature type="domain" description="TGF-beta family profile" evidence="10">
    <location>
        <begin position="284"/>
        <end position="403"/>
    </location>
</feature>
<dbReference type="PANTHER" id="PTHR11848:SF308">
    <property type="entry name" value="BMP-LIKE PROTEIN UNC-129"/>
    <property type="match status" value="1"/>
</dbReference>